<dbReference type="GO" id="GO:0051782">
    <property type="term" value="P:negative regulation of cell division"/>
    <property type="evidence" value="ECO:0007669"/>
    <property type="project" value="TreeGrafter"/>
</dbReference>
<gene>
    <name evidence="5" type="ORF">IPF40_06545</name>
</gene>
<dbReference type="Proteomes" id="UP000718281">
    <property type="component" value="Unassembled WGS sequence"/>
</dbReference>
<reference evidence="5 6" key="1">
    <citation type="submission" date="2020-10" db="EMBL/GenBank/DDBJ databases">
        <title>Connecting structure to function with the recovery of over 1000 high-quality activated sludge metagenome-assembled genomes encoding full-length rRNA genes using long-read sequencing.</title>
        <authorList>
            <person name="Singleton C.M."/>
            <person name="Petriglieri F."/>
            <person name="Kristensen J.M."/>
            <person name="Kirkegaard R.H."/>
            <person name="Michaelsen T.Y."/>
            <person name="Andersen M.H."/>
            <person name="Karst S.M."/>
            <person name="Dueholm M.S."/>
            <person name="Nielsen P.H."/>
            <person name="Albertsen M."/>
        </authorList>
    </citation>
    <scope>NUCLEOTIDE SEQUENCE [LARGE SCALE GENOMIC DNA]</scope>
    <source>
        <strain evidence="5">AalE_18-Q3-R2-46_BAT3C.188</strain>
    </source>
</reference>
<evidence type="ECO:0000259" key="4">
    <source>
        <dbReference type="Pfam" id="PF01656"/>
    </source>
</evidence>
<dbReference type="InterPro" id="IPR050625">
    <property type="entry name" value="ParA/MinD_ATPase"/>
</dbReference>
<evidence type="ECO:0000256" key="1">
    <source>
        <dbReference type="ARBA" id="ARBA00022741"/>
    </source>
</evidence>
<evidence type="ECO:0000256" key="2">
    <source>
        <dbReference type="ARBA" id="ARBA00022840"/>
    </source>
</evidence>
<dbReference type="Gene3D" id="3.40.50.300">
    <property type="entry name" value="P-loop containing nucleotide triphosphate hydrolases"/>
    <property type="match status" value="1"/>
</dbReference>
<feature type="compositionally biased region" description="Basic residues" evidence="3">
    <location>
        <begin position="475"/>
        <end position="490"/>
    </location>
</feature>
<dbReference type="EMBL" id="JADIXZ010000004">
    <property type="protein sequence ID" value="MBK6300710.1"/>
    <property type="molecule type" value="Genomic_DNA"/>
</dbReference>
<dbReference type="GO" id="GO:0005829">
    <property type="term" value="C:cytosol"/>
    <property type="evidence" value="ECO:0007669"/>
    <property type="project" value="TreeGrafter"/>
</dbReference>
<evidence type="ECO:0000313" key="6">
    <source>
        <dbReference type="Proteomes" id="UP000718281"/>
    </source>
</evidence>
<comment type="caution">
    <text evidence="5">The sequence shown here is derived from an EMBL/GenBank/DDBJ whole genome shotgun (WGS) entry which is preliminary data.</text>
</comment>
<evidence type="ECO:0000313" key="5">
    <source>
        <dbReference type="EMBL" id="MBK6300710.1"/>
    </source>
</evidence>
<keyword evidence="1" id="KW-0547">Nucleotide-binding</keyword>
<organism evidence="5 6">
    <name type="scientific">Candidatus Phosphoribacter hodrii</name>
    <dbReference type="NCBI Taxonomy" id="2953743"/>
    <lineage>
        <taxon>Bacteria</taxon>
        <taxon>Bacillati</taxon>
        <taxon>Actinomycetota</taxon>
        <taxon>Actinomycetes</taxon>
        <taxon>Micrococcales</taxon>
        <taxon>Dermatophilaceae</taxon>
        <taxon>Candidatus Phosphoribacter</taxon>
    </lineage>
</organism>
<dbReference type="InterPro" id="IPR027417">
    <property type="entry name" value="P-loop_NTPase"/>
</dbReference>
<protein>
    <recommendedName>
        <fullName evidence="4">CobQ/CobB/MinD/ParA nucleotide binding domain-containing protein</fullName>
    </recommendedName>
</protein>
<name>A0A935CDR4_9MICO</name>
<dbReference type="SUPFAM" id="SSF52540">
    <property type="entry name" value="P-loop containing nucleoside triphosphate hydrolases"/>
    <property type="match status" value="1"/>
</dbReference>
<dbReference type="GO" id="GO:0016887">
    <property type="term" value="F:ATP hydrolysis activity"/>
    <property type="evidence" value="ECO:0007669"/>
    <property type="project" value="TreeGrafter"/>
</dbReference>
<dbReference type="GO" id="GO:0005524">
    <property type="term" value="F:ATP binding"/>
    <property type="evidence" value="ECO:0007669"/>
    <property type="project" value="UniProtKB-KW"/>
</dbReference>
<dbReference type="PANTHER" id="PTHR43384">
    <property type="entry name" value="SEPTUM SITE-DETERMINING PROTEIN MIND HOMOLOG, CHLOROPLASTIC-RELATED"/>
    <property type="match status" value="1"/>
</dbReference>
<accession>A0A935CDR4</accession>
<dbReference type="InterPro" id="IPR002586">
    <property type="entry name" value="CobQ/CobB/MinD/ParA_Nub-bd_dom"/>
</dbReference>
<feature type="region of interest" description="Disordered" evidence="3">
    <location>
        <begin position="441"/>
        <end position="490"/>
    </location>
</feature>
<dbReference type="AlphaFoldDB" id="A0A935CDR4"/>
<feature type="domain" description="CobQ/CobB/MinD/ParA nucleotide binding" evidence="4">
    <location>
        <begin position="178"/>
        <end position="403"/>
    </location>
</feature>
<proteinExistence type="predicted"/>
<sequence>MTPGAAGLPSVLTAVSARWDGPVVAAVEASRQLTIARRCADLADLLAAAASGLGRVALVSGQLRGLTLSTVATLRDGGVEVVGLADPDDDQGELRLWQLGVRSVVSATAAPHELVAALLDAAGAGHHAGAGADRSELGGGWVPESLGEAAGADPILASFAAADIDPIPVRDTLGHVVAVWGPTGSPGRTTVAVNLAVELALLGREVLLIDADTYGGCVAQTLALLDEAPGIATAARAAEQGTLDLAALARLALQVRPGLRVLTGISKAERWPEIRGAALERVLQVCRALVDDVVVDVGFCLEDDEELSYDTQAPRRNQATLTTLQLADAAVVVGGCDPVSLQRLVRGLQELGTVRAPEPIVVVNRVRSGPVGSQPERLVADALERFAGVVQVHTIPDDPAAFDAAMLAGRALAEIVPAAPARRAFLELVGEVVRRAPLPTTSEFEDSAGRSGVSTGPGATRAQGLRRRGSDASGRRGRRHTSRGWGRSRG</sequence>
<dbReference type="GO" id="GO:0009898">
    <property type="term" value="C:cytoplasmic side of plasma membrane"/>
    <property type="evidence" value="ECO:0007669"/>
    <property type="project" value="TreeGrafter"/>
</dbReference>
<evidence type="ECO:0000256" key="3">
    <source>
        <dbReference type="SAM" id="MobiDB-lite"/>
    </source>
</evidence>
<dbReference type="PANTHER" id="PTHR43384:SF6">
    <property type="entry name" value="SEPTUM SITE-DETERMINING PROTEIN MIND HOMOLOG, CHLOROPLASTIC"/>
    <property type="match status" value="1"/>
</dbReference>
<keyword evidence="2" id="KW-0067">ATP-binding</keyword>
<dbReference type="Pfam" id="PF01656">
    <property type="entry name" value="CbiA"/>
    <property type="match status" value="1"/>
</dbReference>